<evidence type="ECO:0000259" key="7">
    <source>
        <dbReference type="Pfam" id="PF01555"/>
    </source>
</evidence>
<evidence type="ECO:0000256" key="1">
    <source>
        <dbReference type="ARBA" id="ARBA00006594"/>
    </source>
</evidence>
<dbReference type="EMBL" id="DRLD01000260">
    <property type="protein sequence ID" value="HED10909.1"/>
    <property type="molecule type" value="Genomic_DNA"/>
</dbReference>
<dbReference type="GO" id="GO:0032259">
    <property type="term" value="P:methylation"/>
    <property type="evidence" value="ECO:0007669"/>
    <property type="project" value="UniProtKB-KW"/>
</dbReference>
<comment type="catalytic activity">
    <reaction evidence="6">
        <text>a 2'-deoxyadenosine in DNA + S-adenosyl-L-methionine = an N(6)-methyl-2'-deoxyadenosine in DNA + S-adenosyl-L-homocysteine + H(+)</text>
        <dbReference type="Rhea" id="RHEA:15197"/>
        <dbReference type="Rhea" id="RHEA-COMP:12418"/>
        <dbReference type="Rhea" id="RHEA-COMP:12419"/>
        <dbReference type="ChEBI" id="CHEBI:15378"/>
        <dbReference type="ChEBI" id="CHEBI:57856"/>
        <dbReference type="ChEBI" id="CHEBI:59789"/>
        <dbReference type="ChEBI" id="CHEBI:90615"/>
        <dbReference type="ChEBI" id="CHEBI:90616"/>
        <dbReference type="EC" id="2.1.1.72"/>
    </reaction>
</comment>
<evidence type="ECO:0000256" key="4">
    <source>
        <dbReference type="ARBA" id="ARBA00022679"/>
    </source>
</evidence>
<dbReference type="InterPro" id="IPR029063">
    <property type="entry name" value="SAM-dependent_MTases_sf"/>
</dbReference>
<evidence type="ECO:0000259" key="8">
    <source>
        <dbReference type="Pfam" id="PF12564"/>
    </source>
</evidence>
<evidence type="ECO:0000256" key="6">
    <source>
        <dbReference type="ARBA" id="ARBA00047942"/>
    </source>
</evidence>
<gene>
    <name evidence="9" type="ORF">ENJ10_09495</name>
</gene>
<comment type="caution">
    <text evidence="9">The sequence shown here is derived from an EMBL/GenBank/DDBJ whole genome shotgun (WGS) entry which is preliminary data.</text>
</comment>
<feature type="domain" description="DNA methylase N-4/N-6" evidence="7">
    <location>
        <begin position="194"/>
        <end position="522"/>
    </location>
</feature>
<dbReference type="Gene3D" id="3.40.50.150">
    <property type="entry name" value="Vaccinia Virus protein VP39"/>
    <property type="match status" value="1"/>
</dbReference>
<dbReference type="SUPFAM" id="SSF53335">
    <property type="entry name" value="S-adenosyl-L-methionine-dependent methyltransferases"/>
    <property type="match status" value="1"/>
</dbReference>
<dbReference type="Pfam" id="PF01555">
    <property type="entry name" value="N6_N4_Mtase"/>
    <property type="match status" value="1"/>
</dbReference>
<dbReference type="GO" id="GO:0009007">
    <property type="term" value="F:site-specific DNA-methyltransferase (adenine-specific) activity"/>
    <property type="evidence" value="ECO:0007669"/>
    <property type="project" value="UniProtKB-EC"/>
</dbReference>
<dbReference type="PROSITE" id="PS00092">
    <property type="entry name" value="N6_MTASE"/>
    <property type="match status" value="1"/>
</dbReference>
<protein>
    <recommendedName>
        <fullName evidence="2">site-specific DNA-methyltransferase (adenine-specific)</fullName>
        <ecNumber evidence="2">2.1.1.72</ecNumber>
    </recommendedName>
</protein>
<proteinExistence type="inferred from homology"/>
<name>A0A7V1LMS7_CALAY</name>
<sequence length="647" mass="74107">MNDLYRHIQSLLAADPAFGAGGRLLRNSVLEAARRLDARLLQLLLADSRARQYFFRPVQDITVFDVNRFTRFIASSRFLPGSLTAFKNKIGLTVNEELIAENNSVVLAFPYKDAVLPGGQTRENDRHNELFFHETLDAERIDRLFEPKALIRWTRLFRENDEKPQRLSYNDNFLIKGNNLITLHSLKAVYAGKIKLIYIDPPYNTGKDSFGYNDGFSHSTWLTFMKNRLEVARTLLRGDGVIFISIDINEQAYLKVLCDEIFGRANFVGEIIWETATDNNATQISVEHEYVLCYARNKTALPKWQRPSEKAQIIINRYRALKKTFGADTDKIEKELRKWINNVKKSNRHDLSGVSHYCYVDDKGVFYPGNSANTRPGGYDFDIIHPTTKKVCRKPANGYRWPETTFWRAAEKGDVLWGVDETTVPRIKKRIETATELLKGYYYEDNRKSTRALTGLMGKKVFENPKSVNLLKKIISFASDENDIILDFFAGSGSTAQAVLELNAESGGRRSFILCEQMDYIEDVTLARIRRVLGRESLVYMELAPGARKLVDKIAAATTLPRLRKLADEVLADPFLYYGAAHKEEEILSLLRGESDPENLRQMLLALLDQNMLYIPRDEMADGDWALTDEDKKLTDQFYRLQAHGTE</sequence>
<dbReference type="Proteomes" id="UP000886005">
    <property type="component" value="Unassembled WGS sequence"/>
</dbReference>
<reference evidence="9" key="1">
    <citation type="journal article" date="2020" name="mSystems">
        <title>Genome- and Community-Level Interaction Insights into Carbon Utilization and Element Cycling Functions of Hydrothermarchaeota in Hydrothermal Sediment.</title>
        <authorList>
            <person name="Zhou Z."/>
            <person name="Liu Y."/>
            <person name="Xu W."/>
            <person name="Pan J."/>
            <person name="Luo Z.H."/>
            <person name="Li M."/>
        </authorList>
    </citation>
    <scope>NUCLEOTIDE SEQUENCE [LARGE SCALE GENOMIC DNA]</scope>
    <source>
        <strain evidence="9">HyVt-456</strain>
    </source>
</reference>
<comment type="similarity">
    <text evidence="1">Belongs to the N(4)/N(6)-methyltransferase family.</text>
</comment>
<dbReference type="EC" id="2.1.1.72" evidence="2"/>
<dbReference type="InterPro" id="IPR002941">
    <property type="entry name" value="DNA_methylase_N4/N6"/>
</dbReference>
<dbReference type="Pfam" id="PF12564">
    <property type="entry name" value="TypeIII_RM_meth"/>
    <property type="match status" value="1"/>
</dbReference>
<organism evidence="9">
    <name type="scientific">Caldithrix abyssi</name>
    <dbReference type="NCBI Taxonomy" id="187145"/>
    <lineage>
        <taxon>Bacteria</taxon>
        <taxon>Pseudomonadati</taxon>
        <taxon>Calditrichota</taxon>
        <taxon>Calditrichia</taxon>
        <taxon>Calditrichales</taxon>
        <taxon>Calditrichaceae</taxon>
        <taxon>Caldithrix</taxon>
    </lineage>
</organism>
<evidence type="ECO:0000256" key="3">
    <source>
        <dbReference type="ARBA" id="ARBA00022603"/>
    </source>
</evidence>
<evidence type="ECO:0000256" key="2">
    <source>
        <dbReference type="ARBA" id="ARBA00011900"/>
    </source>
</evidence>
<dbReference type="InterPro" id="IPR002052">
    <property type="entry name" value="DNA_methylase_N6_adenine_CS"/>
</dbReference>
<dbReference type="AlphaFoldDB" id="A0A7V1LMS7"/>
<keyword evidence="5" id="KW-0949">S-adenosyl-L-methionine</keyword>
<dbReference type="GO" id="GO:0003677">
    <property type="term" value="F:DNA binding"/>
    <property type="evidence" value="ECO:0007669"/>
    <property type="project" value="InterPro"/>
</dbReference>
<dbReference type="GO" id="GO:0008170">
    <property type="term" value="F:N-methyltransferase activity"/>
    <property type="evidence" value="ECO:0007669"/>
    <property type="project" value="InterPro"/>
</dbReference>
<accession>A0A7V1LMS7</accession>
<evidence type="ECO:0000313" key="9">
    <source>
        <dbReference type="EMBL" id="HED10909.1"/>
    </source>
</evidence>
<evidence type="ECO:0000256" key="5">
    <source>
        <dbReference type="ARBA" id="ARBA00022691"/>
    </source>
</evidence>
<dbReference type="PRINTS" id="PR00506">
    <property type="entry name" value="D21N6MTFRASE"/>
</dbReference>
<dbReference type="InterPro" id="IPR002295">
    <property type="entry name" value="N4/N6-MTase_EcoPI_Mod-like"/>
</dbReference>
<feature type="domain" description="Type III restriction/modification enzyme methylation subunit" evidence="8">
    <location>
        <begin position="37"/>
        <end position="92"/>
    </location>
</feature>
<dbReference type="InterPro" id="IPR022221">
    <property type="entry name" value="TypeIII_RM_meth"/>
</dbReference>
<keyword evidence="4" id="KW-0808">Transferase</keyword>
<keyword evidence="3" id="KW-0489">Methyltransferase</keyword>